<name>A0A3M8B715_9BACL</name>
<dbReference type="Pfam" id="PF00290">
    <property type="entry name" value="Trp_syntA"/>
    <property type="match status" value="1"/>
</dbReference>
<comment type="function">
    <text evidence="1 9">The alpha subunit is responsible for the aldol cleavage of indoleglycerol phosphate to indole and glyceraldehyde 3-phosphate.</text>
</comment>
<dbReference type="SUPFAM" id="SSF51366">
    <property type="entry name" value="Ribulose-phoshate binding barrel"/>
    <property type="match status" value="1"/>
</dbReference>
<evidence type="ECO:0000256" key="10">
    <source>
        <dbReference type="RuleBase" id="RU003662"/>
    </source>
</evidence>
<accession>A0A3M8B715</accession>
<organism evidence="11 12">
    <name type="scientific">Brevibacillus gelatini</name>
    <dbReference type="NCBI Taxonomy" id="1655277"/>
    <lineage>
        <taxon>Bacteria</taxon>
        <taxon>Bacillati</taxon>
        <taxon>Bacillota</taxon>
        <taxon>Bacilli</taxon>
        <taxon>Bacillales</taxon>
        <taxon>Paenibacillaceae</taxon>
        <taxon>Brevibacillus</taxon>
    </lineage>
</organism>
<keyword evidence="6 9" id="KW-0057">Aromatic amino acid biosynthesis</keyword>
<evidence type="ECO:0000256" key="1">
    <source>
        <dbReference type="ARBA" id="ARBA00003365"/>
    </source>
</evidence>
<evidence type="ECO:0000313" key="12">
    <source>
        <dbReference type="Proteomes" id="UP000268829"/>
    </source>
</evidence>
<sequence>MTTTATNRIDRLFADRSRKLFIPFITVGDPTPEATFHLVRAMVDAGADIIELGVPYSDPLADGPTIQRASQRALQHGVSIADALQLVSRLRESGVEAGIVLFSYFNPVLQYGIERFFADLAAHGADGVVIPDLPIEENGPAVAAAKQNGLHVISLVAPTSDTRIKTIGEQATGFLYCVSSLGVTGARAELREDLADFLQRVKASTTAPTAVGFGISTPEQVRAVASHTDGVIVGSAIVQEIEKHQDQLKDPAHMPEAVEKIKTFVQQLVSALQ</sequence>
<dbReference type="PROSITE" id="PS00167">
    <property type="entry name" value="TRP_SYNTHASE_ALPHA"/>
    <property type="match status" value="1"/>
</dbReference>
<evidence type="ECO:0000256" key="6">
    <source>
        <dbReference type="ARBA" id="ARBA00023141"/>
    </source>
</evidence>
<dbReference type="InterPro" id="IPR018204">
    <property type="entry name" value="Trp_synthase_alpha_AS"/>
</dbReference>
<dbReference type="GO" id="GO:0005829">
    <property type="term" value="C:cytosol"/>
    <property type="evidence" value="ECO:0007669"/>
    <property type="project" value="TreeGrafter"/>
</dbReference>
<dbReference type="OrthoDB" id="9804578at2"/>
<dbReference type="AlphaFoldDB" id="A0A3M8B715"/>
<comment type="similarity">
    <text evidence="9 10">Belongs to the TrpA family.</text>
</comment>
<dbReference type="InterPro" id="IPR013785">
    <property type="entry name" value="Aldolase_TIM"/>
</dbReference>
<keyword evidence="7 9" id="KW-0456">Lyase</keyword>
<dbReference type="EC" id="4.2.1.20" evidence="9"/>
<evidence type="ECO:0000313" key="11">
    <source>
        <dbReference type="EMBL" id="RNB58767.1"/>
    </source>
</evidence>
<evidence type="ECO:0000256" key="2">
    <source>
        <dbReference type="ARBA" id="ARBA00004733"/>
    </source>
</evidence>
<evidence type="ECO:0000256" key="7">
    <source>
        <dbReference type="ARBA" id="ARBA00023239"/>
    </source>
</evidence>
<dbReference type="NCBIfam" id="TIGR00262">
    <property type="entry name" value="trpA"/>
    <property type="match status" value="1"/>
</dbReference>
<reference evidence="11 12" key="1">
    <citation type="submission" date="2018-10" db="EMBL/GenBank/DDBJ databases">
        <title>Phylogenomics of Brevibacillus.</title>
        <authorList>
            <person name="Dunlap C."/>
        </authorList>
    </citation>
    <scope>NUCLEOTIDE SEQUENCE [LARGE SCALE GENOMIC DNA]</scope>
    <source>
        <strain evidence="11 12">DSM 100115</strain>
    </source>
</reference>
<keyword evidence="4 9" id="KW-0028">Amino-acid biosynthesis</keyword>
<dbReference type="Proteomes" id="UP000268829">
    <property type="component" value="Unassembled WGS sequence"/>
</dbReference>
<gene>
    <name evidence="9" type="primary">trpA</name>
    <name evidence="11" type="ORF">EDM57_08065</name>
</gene>
<proteinExistence type="inferred from homology"/>
<dbReference type="UniPathway" id="UPA00035">
    <property type="reaction ID" value="UER00044"/>
</dbReference>
<comment type="subunit">
    <text evidence="3 9">Tetramer of two alpha and two beta chains.</text>
</comment>
<comment type="caution">
    <text evidence="11">The sequence shown here is derived from an EMBL/GenBank/DDBJ whole genome shotgun (WGS) entry which is preliminary data.</text>
</comment>
<evidence type="ECO:0000256" key="4">
    <source>
        <dbReference type="ARBA" id="ARBA00022605"/>
    </source>
</evidence>
<dbReference type="GO" id="GO:0004834">
    <property type="term" value="F:tryptophan synthase activity"/>
    <property type="evidence" value="ECO:0007669"/>
    <property type="project" value="UniProtKB-UniRule"/>
</dbReference>
<dbReference type="Gene3D" id="3.20.20.70">
    <property type="entry name" value="Aldolase class I"/>
    <property type="match status" value="1"/>
</dbReference>
<evidence type="ECO:0000256" key="8">
    <source>
        <dbReference type="ARBA" id="ARBA00049047"/>
    </source>
</evidence>
<dbReference type="FunFam" id="3.20.20.70:FF:000037">
    <property type="entry name" value="Tryptophan synthase alpha chain"/>
    <property type="match status" value="1"/>
</dbReference>
<dbReference type="InterPro" id="IPR002028">
    <property type="entry name" value="Trp_synthase_suA"/>
</dbReference>
<evidence type="ECO:0000256" key="9">
    <source>
        <dbReference type="HAMAP-Rule" id="MF_00131"/>
    </source>
</evidence>
<evidence type="ECO:0000256" key="5">
    <source>
        <dbReference type="ARBA" id="ARBA00022822"/>
    </source>
</evidence>
<dbReference type="RefSeq" id="WP_122904342.1">
    <property type="nucleotide sequence ID" value="NZ_RHHS01000017.1"/>
</dbReference>
<keyword evidence="12" id="KW-1185">Reference proteome</keyword>
<dbReference type="HAMAP" id="MF_00131">
    <property type="entry name" value="Trp_synth_alpha"/>
    <property type="match status" value="1"/>
</dbReference>
<dbReference type="CDD" id="cd04724">
    <property type="entry name" value="Tryptophan_synthase_alpha"/>
    <property type="match status" value="1"/>
</dbReference>
<keyword evidence="5 9" id="KW-0822">Tryptophan biosynthesis</keyword>
<dbReference type="PANTHER" id="PTHR43406:SF1">
    <property type="entry name" value="TRYPTOPHAN SYNTHASE ALPHA CHAIN, CHLOROPLASTIC"/>
    <property type="match status" value="1"/>
</dbReference>
<feature type="active site" description="Proton acceptor" evidence="9">
    <location>
        <position position="62"/>
    </location>
</feature>
<feature type="active site" description="Proton acceptor" evidence="9">
    <location>
        <position position="51"/>
    </location>
</feature>
<protein>
    <recommendedName>
        <fullName evidence="9">Tryptophan synthase alpha chain</fullName>
        <ecNumber evidence="9">4.2.1.20</ecNumber>
    </recommendedName>
</protein>
<dbReference type="InterPro" id="IPR011060">
    <property type="entry name" value="RibuloseP-bd_barrel"/>
</dbReference>
<dbReference type="EMBL" id="RHHS01000017">
    <property type="protein sequence ID" value="RNB58767.1"/>
    <property type="molecule type" value="Genomic_DNA"/>
</dbReference>
<dbReference type="PANTHER" id="PTHR43406">
    <property type="entry name" value="TRYPTOPHAN SYNTHASE, ALPHA CHAIN"/>
    <property type="match status" value="1"/>
</dbReference>
<evidence type="ECO:0000256" key="3">
    <source>
        <dbReference type="ARBA" id="ARBA00011270"/>
    </source>
</evidence>
<comment type="catalytic activity">
    <reaction evidence="8 9">
        <text>(1S,2R)-1-C-(indol-3-yl)glycerol 3-phosphate + L-serine = D-glyceraldehyde 3-phosphate + L-tryptophan + H2O</text>
        <dbReference type="Rhea" id="RHEA:10532"/>
        <dbReference type="ChEBI" id="CHEBI:15377"/>
        <dbReference type="ChEBI" id="CHEBI:33384"/>
        <dbReference type="ChEBI" id="CHEBI:57912"/>
        <dbReference type="ChEBI" id="CHEBI:58866"/>
        <dbReference type="ChEBI" id="CHEBI:59776"/>
        <dbReference type="EC" id="4.2.1.20"/>
    </reaction>
</comment>
<comment type="pathway">
    <text evidence="2 9">Amino-acid biosynthesis; L-tryptophan biosynthesis; L-tryptophan from chorismate: step 5/5.</text>
</comment>